<reference evidence="2 3" key="1">
    <citation type="submission" date="2017-04" db="EMBL/GenBank/DDBJ databases">
        <authorList>
            <person name="Afonso C.L."/>
            <person name="Miller P.J."/>
            <person name="Scott M.A."/>
            <person name="Spackman E."/>
            <person name="Goraichik I."/>
            <person name="Dimitrov K.M."/>
            <person name="Suarez D.L."/>
            <person name="Swayne D.E."/>
        </authorList>
    </citation>
    <scope>NUCLEOTIDE SEQUENCE [LARGE SCALE GENOMIC DNA]</scope>
    <source>
        <strain evidence="2 3">B5P</strain>
    </source>
</reference>
<sequence>MKLFSKAALAGVVTLASLWTTAVQAQTVSISTLPPGSINNVQTQAIAKVVQEKAGIQMRVITFNSPAASMGAVQAGEAAFTFMSNDEVGIAVRGKDEHAGKPLDKLELAATVFPFKVGVLVRDDSEIKTVADLKGKRFPTGWQGFPQGIALSNAILATAGLSLNDVDGVPTANLLRAADDFKAGRLDATVFAVGAPKMAEIDAAVKIRFLNLDGSDQAKAAMASVRPEYTVAPQAPLPHLNGVIGETNLMQYAMTVAASSDVDEETVYKVVKALHENKDALVAAHPSFNAMNPDNISVPQPDVKYHPGAIRYYKEIGIWKGE</sequence>
<gene>
    <name evidence="2" type="ORF">SAMN02982922_5087</name>
</gene>
<evidence type="ECO:0008006" key="4">
    <source>
        <dbReference type="Google" id="ProtNLM"/>
    </source>
</evidence>
<dbReference type="PANTHER" id="PTHR42941:SF1">
    <property type="entry name" value="SLL1037 PROTEIN"/>
    <property type="match status" value="1"/>
</dbReference>
<dbReference type="NCBIfam" id="TIGR02122">
    <property type="entry name" value="TRAP_TAXI"/>
    <property type="match status" value="1"/>
</dbReference>
<proteinExistence type="predicted"/>
<dbReference type="PANTHER" id="PTHR42941">
    <property type="entry name" value="SLL1037 PROTEIN"/>
    <property type="match status" value="1"/>
</dbReference>
<protein>
    <recommendedName>
        <fullName evidence="4">TRAP transporter solute receptor, TAXI family</fullName>
    </recommendedName>
</protein>
<dbReference type="EMBL" id="FXBL01000004">
    <property type="protein sequence ID" value="SMH54463.1"/>
    <property type="molecule type" value="Genomic_DNA"/>
</dbReference>
<keyword evidence="1" id="KW-0732">Signal</keyword>
<feature type="signal peptide" evidence="1">
    <location>
        <begin position="1"/>
        <end position="25"/>
    </location>
</feature>
<dbReference type="RefSeq" id="WP_085466719.1">
    <property type="nucleotide sequence ID" value="NZ_FXBL01000004.1"/>
</dbReference>
<dbReference type="AlphaFoldDB" id="A0A1X7PQV4"/>
<evidence type="ECO:0000313" key="3">
    <source>
        <dbReference type="Proteomes" id="UP000193083"/>
    </source>
</evidence>
<feature type="chain" id="PRO_5012236998" description="TRAP transporter solute receptor, TAXI family" evidence="1">
    <location>
        <begin position="26"/>
        <end position="322"/>
    </location>
</feature>
<dbReference type="InterPro" id="IPR011852">
    <property type="entry name" value="TRAP_TAXI"/>
</dbReference>
<evidence type="ECO:0000313" key="2">
    <source>
        <dbReference type="EMBL" id="SMH54463.1"/>
    </source>
</evidence>
<dbReference type="Proteomes" id="UP000193083">
    <property type="component" value="Unassembled WGS sequence"/>
</dbReference>
<organism evidence="2 3">
    <name type="scientific">Mesorhizobium australicum</name>
    <dbReference type="NCBI Taxonomy" id="536018"/>
    <lineage>
        <taxon>Bacteria</taxon>
        <taxon>Pseudomonadati</taxon>
        <taxon>Pseudomonadota</taxon>
        <taxon>Alphaproteobacteria</taxon>
        <taxon>Hyphomicrobiales</taxon>
        <taxon>Phyllobacteriaceae</taxon>
        <taxon>Mesorhizobium</taxon>
    </lineage>
</organism>
<dbReference type="OrthoDB" id="9776669at2"/>
<keyword evidence="3" id="KW-1185">Reference proteome</keyword>
<evidence type="ECO:0000256" key="1">
    <source>
        <dbReference type="SAM" id="SignalP"/>
    </source>
</evidence>
<dbReference type="SUPFAM" id="SSF53850">
    <property type="entry name" value="Periplasmic binding protein-like II"/>
    <property type="match status" value="1"/>
</dbReference>
<dbReference type="Gene3D" id="3.40.190.10">
    <property type="entry name" value="Periplasmic binding protein-like II"/>
    <property type="match status" value="2"/>
</dbReference>
<accession>A0A1X7PQV4</accession>
<dbReference type="Pfam" id="PF16868">
    <property type="entry name" value="NMT1_3"/>
    <property type="match status" value="1"/>
</dbReference>
<name>A0A1X7PQV4_9HYPH</name>